<gene>
    <name evidence="1" type="ORF">EZS28_004050</name>
</gene>
<evidence type="ECO:0000313" key="2">
    <source>
        <dbReference type="Proteomes" id="UP000324800"/>
    </source>
</evidence>
<proteinExistence type="predicted"/>
<name>A0A5J4X115_9EUKA</name>
<sequence>MPTVWFQNVEMEKSTFRSDQTAQSIAMACSDVATIIPRLIQDLESDKINLHVPALRQLLEVILDNCENKNFASMFKLIPLLNKFSGNIEKNEEYVLSTAILHLIRVRNVTDDKIIHDGDATELKEKDKKILQLEQSNRHLEEQN</sequence>
<dbReference type="AlphaFoldDB" id="A0A5J4X115"/>
<reference evidence="1 2" key="1">
    <citation type="submission" date="2019-03" db="EMBL/GenBank/DDBJ databases">
        <title>Single cell metagenomics reveals metabolic interactions within the superorganism composed of flagellate Streblomastix strix and complex community of Bacteroidetes bacteria on its surface.</title>
        <authorList>
            <person name="Treitli S.C."/>
            <person name="Kolisko M."/>
            <person name="Husnik F."/>
            <person name="Keeling P."/>
            <person name="Hampl V."/>
        </authorList>
    </citation>
    <scope>NUCLEOTIDE SEQUENCE [LARGE SCALE GENOMIC DNA]</scope>
    <source>
        <strain evidence="1">ST1C</strain>
    </source>
</reference>
<dbReference type="Proteomes" id="UP000324800">
    <property type="component" value="Unassembled WGS sequence"/>
</dbReference>
<evidence type="ECO:0000313" key="1">
    <source>
        <dbReference type="EMBL" id="KAA6400422.1"/>
    </source>
</evidence>
<dbReference type="EMBL" id="SNRW01000564">
    <property type="protein sequence ID" value="KAA6400422.1"/>
    <property type="molecule type" value="Genomic_DNA"/>
</dbReference>
<organism evidence="1 2">
    <name type="scientific">Streblomastix strix</name>
    <dbReference type="NCBI Taxonomy" id="222440"/>
    <lineage>
        <taxon>Eukaryota</taxon>
        <taxon>Metamonada</taxon>
        <taxon>Preaxostyla</taxon>
        <taxon>Oxymonadida</taxon>
        <taxon>Streblomastigidae</taxon>
        <taxon>Streblomastix</taxon>
    </lineage>
</organism>
<comment type="caution">
    <text evidence="1">The sequence shown here is derived from an EMBL/GenBank/DDBJ whole genome shotgun (WGS) entry which is preliminary data.</text>
</comment>
<protein>
    <submittedName>
        <fullName evidence="1">Uncharacterized protein</fullName>
    </submittedName>
</protein>
<accession>A0A5J4X115</accession>